<sequence length="265" mass="28009">MKSPLLTLACTLIATASVAAAPRSTFKYSPPKEDGDDQRPVIVDATIGPQGSDFAMRLRFDKEPWGEACKTRCANATLFLDTDNNTTTGIQLGKKLPETGADMVVVIQGSREYRGDSSTSVLRVKVRQLTGEAKTVEEGEALADYDNNQDPERVQIDGNTVYLLIDTTGPTLPSGRKVRVVYHPPAAKALVATIEGMLSGGSNANVRIFRGSGSKKGWGRPSEAGTPTSTPNSGSQGISPRPGVNPGSQGIPRSGVNPGSQGIRR</sequence>
<feature type="region of interest" description="Disordered" evidence="1">
    <location>
        <begin position="211"/>
        <end position="265"/>
    </location>
</feature>
<keyword evidence="4" id="KW-1185">Reference proteome</keyword>
<feature type="signal peptide" evidence="2">
    <location>
        <begin position="1"/>
        <end position="20"/>
    </location>
</feature>
<proteinExistence type="predicted"/>
<dbReference type="EMBL" id="JMCB01000018">
    <property type="protein sequence ID" value="KFE63313.1"/>
    <property type="molecule type" value="Genomic_DNA"/>
</dbReference>
<protein>
    <recommendedName>
        <fullName evidence="5">Lipoprotein</fullName>
    </recommendedName>
</protein>
<feature type="compositionally biased region" description="Polar residues" evidence="1">
    <location>
        <begin position="225"/>
        <end position="238"/>
    </location>
</feature>
<evidence type="ECO:0000313" key="3">
    <source>
        <dbReference type="EMBL" id="KFE63313.1"/>
    </source>
</evidence>
<name>A0A085W6K0_9BACT</name>
<evidence type="ECO:0000313" key="4">
    <source>
        <dbReference type="Proteomes" id="UP000028725"/>
    </source>
</evidence>
<feature type="chain" id="PRO_5001799600" description="Lipoprotein" evidence="2">
    <location>
        <begin position="21"/>
        <end position="265"/>
    </location>
</feature>
<reference evidence="3 4" key="1">
    <citation type="submission" date="2014-04" db="EMBL/GenBank/DDBJ databases">
        <title>Genome assembly of Hyalangium minutum DSM 14724.</title>
        <authorList>
            <person name="Sharma G."/>
            <person name="Subramanian S."/>
        </authorList>
    </citation>
    <scope>NUCLEOTIDE SEQUENCE [LARGE SCALE GENOMIC DNA]</scope>
    <source>
        <strain evidence="3 4">DSM 14724</strain>
    </source>
</reference>
<dbReference type="Proteomes" id="UP000028725">
    <property type="component" value="Unassembled WGS sequence"/>
</dbReference>
<comment type="caution">
    <text evidence="3">The sequence shown here is derived from an EMBL/GenBank/DDBJ whole genome shotgun (WGS) entry which is preliminary data.</text>
</comment>
<evidence type="ECO:0008006" key="5">
    <source>
        <dbReference type="Google" id="ProtNLM"/>
    </source>
</evidence>
<dbReference type="AlphaFoldDB" id="A0A085W6K0"/>
<keyword evidence="2" id="KW-0732">Signal</keyword>
<evidence type="ECO:0000256" key="1">
    <source>
        <dbReference type="SAM" id="MobiDB-lite"/>
    </source>
</evidence>
<accession>A0A085W6K0</accession>
<dbReference type="PATRIC" id="fig|394096.3.peg.7232"/>
<dbReference type="RefSeq" id="WP_063769295.1">
    <property type="nucleotide sequence ID" value="NZ_JMCB01000018.1"/>
</dbReference>
<gene>
    <name evidence="3" type="ORF">DB31_2906</name>
</gene>
<evidence type="ECO:0000256" key="2">
    <source>
        <dbReference type="SAM" id="SignalP"/>
    </source>
</evidence>
<organism evidence="3 4">
    <name type="scientific">Hyalangium minutum</name>
    <dbReference type="NCBI Taxonomy" id="394096"/>
    <lineage>
        <taxon>Bacteria</taxon>
        <taxon>Pseudomonadati</taxon>
        <taxon>Myxococcota</taxon>
        <taxon>Myxococcia</taxon>
        <taxon>Myxococcales</taxon>
        <taxon>Cystobacterineae</taxon>
        <taxon>Archangiaceae</taxon>
        <taxon>Hyalangium</taxon>
    </lineage>
</organism>